<evidence type="ECO:0000256" key="1">
    <source>
        <dbReference type="SAM" id="MobiDB-lite"/>
    </source>
</evidence>
<reference evidence="2" key="1">
    <citation type="submission" date="2018-05" db="EMBL/GenBank/DDBJ databases">
        <authorList>
            <person name="Lanie J.A."/>
            <person name="Ng W.-L."/>
            <person name="Kazmierczak K.M."/>
            <person name="Andrzejewski T.M."/>
            <person name="Davidsen T.M."/>
            <person name="Wayne K.J."/>
            <person name="Tettelin H."/>
            <person name="Glass J.I."/>
            <person name="Rusch D."/>
            <person name="Podicherti R."/>
            <person name="Tsui H.-C.T."/>
            <person name="Winkler M.E."/>
        </authorList>
    </citation>
    <scope>NUCLEOTIDE SEQUENCE</scope>
</reference>
<accession>A0A382VKS9</accession>
<organism evidence="2">
    <name type="scientific">marine metagenome</name>
    <dbReference type="NCBI Taxonomy" id="408172"/>
    <lineage>
        <taxon>unclassified sequences</taxon>
        <taxon>metagenomes</taxon>
        <taxon>ecological metagenomes</taxon>
    </lineage>
</organism>
<evidence type="ECO:0000313" key="2">
    <source>
        <dbReference type="EMBL" id="SVD47127.1"/>
    </source>
</evidence>
<evidence type="ECO:0008006" key="3">
    <source>
        <dbReference type="Google" id="ProtNLM"/>
    </source>
</evidence>
<proteinExistence type="predicted"/>
<dbReference type="AlphaFoldDB" id="A0A382VKS9"/>
<gene>
    <name evidence="2" type="ORF">METZ01_LOCUS399981</name>
</gene>
<feature type="compositionally biased region" description="Basic and acidic residues" evidence="1">
    <location>
        <begin position="60"/>
        <end position="70"/>
    </location>
</feature>
<feature type="region of interest" description="Disordered" evidence="1">
    <location>
        <begin position="60"/>
        <end position="81"/>
    </location>
</feature>
<name>A0A382VKS9_9ZZZZ</name>
<dbReference type="EMBL" id="UINC01152770">
    <property type="protein sequence ID" value="SVD47127.1"/>
    <property type="molecule type" value="Genomic_DNA"/>
</dbReference>
<protein>
    <recommendedName>
        <fullName evidence="3">DUF2191 domain-containing protein</fullName>
    </recommendedName>
</protein>
<feature type="compositionally biased region" description="Polar residues" evidence="1">
    <location>
        <begin position="71"/>
        <end position="81"/>
    </location>
</feature>
<sequence>MTRRLIDIDGDRLAGAGEILGSSTMEDTVNDALALVSDTEARRRHKIRLSAMEGLHLHDPEVVKGARRNEGSTASPSPTCC</sequence>